<evidence type="ECO:0000313" key="1">
    <source>
        <dbReference type="EMBL" id="KAI3723767.1"/>
    </source>
</evidence>
<gene>
    <name evidence="1" type="ORF">L2E82_35524</name>
</gene>
<organism evidence="1 2">
    <name type="scientific">Cichorium intybus</name>
    <name type="common">Chicory</name>
    <dbReference type="NCBI Taxonomy" id="13427"/>
    <lineage>
        <taxon>Eukaryota</taxon>
        <taxon>Viridiplantae</taxon>
        <taxon>Streptophyta</taxon>
        <taxon>Embryophyta</taxon>
        <taxon>Tracheophyta</taxon>
        <taxon>Spermatophyta</taxon>
        <taxon>Magnoliopsida</taxon>
        <taxon>eudicotyledons</taxon>
        <taxon>Gunneridae</taxon>
        <taxon>Pentapetalae</taxon>
        <taxon>asterids</taxon>
        <taxon>campanulids</taxon>
        <taxon>Asterales</taxon>
        <taxon>Asteraceae</taxon>
        <taxon>Cichorioideae</taxon>
        <taxon>Cichorieae</taxon>
        <taxon>Cichoriinae</taxon>
        <taxon>Cichorium</taxon>
    </lineage>
</organism>
<dbReference type="EMBL" id="CM042014">
    <property type="protein sequence ID" value="KAI3723767.1"/>
    <property type="molecule type" value="Genomic_DNA"/>
</dbReference>
<accession>A0ACB9BP04</accession>
<keyword evidence="2" id="KW-1185">Reference proteome</keyword>
<proteinExistence type="predicted"/>
<comment type="caution">
    <text evidence="1">The sequence shown here is derived from an EMBL/GenBank/DDBJ whole genome shotgun (WGS) entry which is preliminary data.</text>
</comment>
<reference evidence="1 2" key="2">
    <citation type="journal article" date="2022" name="Mol. Ecol. Resour.">
        <title>The genomes of chicory, endive, great burdock and yacon provide insights into Asteraceae paleo-polyploidization history and plant inulin production.</title>
        <authorList>
            <person name="Fan W."/>
            <person name="Wang S."/>
            <person name="Wang H."/>
            <person name="Wang A."/>
            <person name="Jiang F."/>
            <person name="Liu H."/>
            <person name="Zhao H."/>
            <person name="Xu D."/>
            <person name="Zhang Y."/>
        </authorList>
    </citation>
    <scope>NUCLEOTIDE SEQUENCE [LARGE SCALE GENOMIC DNA]</scope>
    <source>
        <strain evidence="2">cv. Punajuju</strain>
        <tissue evidence="1">Leaves</tissue>
    </source>
</reference>
<protein>
    <submittedName>
        <fullName evidence="1">Uncharacterized protein</fullName>
    </submittedName>
</protein>
<name>A0ACB9BP04_CICIN</name>
<evidence type="ECO:0000313" key="2">
    <source>
        <dbReference type="Proteomes" id="UP001055811"/>
    </source>
</evidence>
<sequence>MQMNRQQRKNRTRLRSFEPVTDWAEGRRVFATDRRDAVTKEREKGSETISRTCLQPEKYPEEIREGRQRKSRCCSTGKEGFETTKIRFCSAREEGIETRKREIVSDLQSVGDPNEKGSINSEEIEGRSYRIRRRESRSSGARTCREQKSTEGLHSQFYYIAFSRISYPVLLLKSTE</sequence>
<reference evidence="2" key="1">
    <citation type="journal article" date="2022" name="Mol. Ecol. Resour.">
        <title>The genomes of chicory, endive, great burdock and yacon provide insights into Asteraceae palaeo-polyploidization history and plant inulin production.</title>
        <authorList>
            <person name="Fan W."/>
            <person name="Wang S."/>
            <person name="Wang H."/>
            <person name="Wang A."/>
            <person name="Jiang F."/>
            <person name="Liu H."/>
            <person name="Zhao H."/>
            <person name="Xu D."/>
            <person name="Zhang Y."/>
        </authorList>
    </citation>
    <scope>NUCLEOTIDE SEQUENCE [LARGE SCALE GENOMIC DNA]</scope>
    <source>
        <strain evidence="2">cv. Punajuju</strain>
    </source>
</reference>
<dbReference type="Proteomes" id="UP001055811">
    <property type="component" value="Linkage Group LG06"/>
</dbReference>